<feature type="domain" description="HTH lysR-type" evidence="5">
    <location>
        <begin position="17"/>
        <end position="62"/>
    </location>
</feature>
<dbReference type="PANTHER" id="PTHR30537">
    <property type="entry name" value="HTH-TYPE TRANSCRIPTIONAL REGULATOR"/>
    <property type="match status" value="1"/>
</dbReference>
<dbReference type="STRING" id="402385.SAMN05421848_0438"/>
<dbReference type="AlphaFoldDB" id="A0A1I1G6V2"/>
<dbReference type="SUPFAM" id="SSF53850">
    <property type="entry name" value="Periplasmic binding protein-like II"/>
    <property type="match status" value="1"/>
</dbReference>
<dbReference type="GO" id="GO:0003677">
    <property type="term" value="F:DNA binding"/>
    <property type="evidence" value="ECO:0007669"/>
    <property type="project" value="UniProtKB-KW"/>
</dbReference>
<protein>
    <submittedName>
        <fullName evidence="6">DNA-binding transcriptional regulator, LysR family</fullName>
    </submittedName>
</protein>
<dbReference type="CDD" id="cd08475">
    <property type="entry name" value="PBP2_CrgA_like_6"/>
    <property type="match status" value="1"/>
</dbReference>
<reference evidence="7" key="1">
    <citation type="submission" date="2016-10" db="EMBL/GenBank/DDBJ databases">
        <authorList>
            <person name="Varghese N."/>
            <person name="Submissions S."/>
        </authorList>
    </citation>
    <scope>NUCLEOTIDE SEQUENCE [LARGE SCALE GENOMIC DNA]</scope>
    <source>
        <strain evidence="7">DSM 23439</strain>
    </source>
</reference>
<dbReference type="EMBL" id="FOLY01000001">
    <property type="protein sequence ID" value="SFC07275.1"/>
    <property type="molecule type" value="Genomic_DNA"/>
</dbReference>
<evidence type="ECO:0000256" key="4">
    <source>
        <dbReference type="ARBA" id="ARBA00023163"/>
    </source>
</evidence>
<gene>
    <name evidence="6" type="ORF">SAMN05421848_0438</name>
</gene>
<keyword evidence="4" id="KW-0804">Transcription</keyword>
<dbReference type="PANTHER" id="PTHR30537:SF5">
    <property type="entry name" value="HTH-TYPE TRANSCRIPTIONAL ACTIVATOR TTDR-RELATED"/>
    <property type="match status" value="1"/>
</dbReference>
<dbReference type="InterPro" id="IPR000847">
    <property type="entry name" value="LysR_HTH_N"/>
</dbReference>
<evidence type="ECO:0000256" key="1">
    <source>
        <dbReference type="ARBA" id="ARBA00009437"/>
    </source>
</evidence>
<dbReference type="PRINTS" id="PR00039">
    <property type="entry name" value="HTHLYSR"/>
</dbReference>
<name>A0A1I1G6V2_9GAMM</name>
<dbReference type="Pfam" id="PF03466">
    <property type="entry name" value="LysR_substrate"/>
    <property type="match status" value="1"/>
</dbReference>
<dbReference type="InterPro" id="IPR036390">
    <property type="entry name" value="WH_DNA-bd_sf"/>
</dbReference>
<proteinExistence type="inferred from homology"/>
<dbReference type="InterPro" id="IPR005119">
    <property type="entry name" value="LysR_subst-bd"/>
</dbReference>
<sequence>MSISHSLDGLIEFTTTVQLGSFTAAAQQLGMTGSAVGKSVSRLEKRLGTKLFHRTTRRLTLTNEGNEYFDTAARALGALEDIEQTLATRREAPAGTVRLELPGAFGRRHVLPLLNELSRRFDQLDFSVMFSERTADIVAEGIDLAVRIGRLDDDADIVASRLGTQRLVICASPDWLDRHGRPETPEALMTYDCIVGWKRHDQPSWLLRHGDGHLVSQRVHARHEFSDGEAMVSAVLAGAGLCQLPTWLIAEELATGQLDTVLDDYAGAEMPIHVLWPTNRYLRPGVRTVIEALKKAARDNREFGM</sequence>
<dbReference type="SUPFAM" id="SSF46785">
    <property type="entry name" value="Winged helix' DNA-binding domain"/>
    <property type="match status" value="1"/>
</dbReference>
<dbReference type="Pfam" id="PF00126">
    <property type="entry name" value="HTH_1"/>
    <property type="match status" value="1"/>
</dbReference>
<evidence type="ECO:0000256" key="2">
    <source>
        <dbReference type="ARBA" id="ARBA00023015"/>
    </source>
</evidence>
<evidence type="ECO:0000256" key="3">
    <source>
        <dbReference type="ARBA" id="ARBA00023125"/>
    </source>
</evidence>
<dbReference type="InterPro" id="IPR036388">
    <property type="entry name" value="WH-like_DNA-bd_sf"/>
</dbReference>
<keyword evidence="3 6" id="KW-0238">DNA-binding</keyword>
<keyword evidence="2" id="KW-0805">Transcription regulation</keyword>
<comment type="similarity">
    <text evidence="1">Belongs to the LysR transcriptional regulatory family.</text>
</comment>
<accession>A0A1I1G6V2</accession>
<evidence type="ECO:0000313" key="7">
    <source>
        <dbReference type="Proteomes" id="UP000199046"/>
    </source>
</evidence>
<dbReference type="PROSITE" id="PS50931">
    <property type="entry name" value="HTH_LYSR"/>
    <property type="match status" value="1"/>
</dbReference>
<dbReference type="OrthoDB" id="9815676at2"/>
<dbReference type="Gene3D" id="1.10.10.10">
    <property type="entry name" value="Winged helix-like DNA-binding domain superfamily/Winged helix DNA-binding domain"/>
    <property type="match status" value="1"/>
</dbReference>
<dbReference type="RefSeq" id="WP_090130341.1">
    <property type="nucleotide sequence ID" value="NZ_FOLY01000001.1"/>
</dbReference>
<dbReference type="GO" id="GO:0003700">
    <property type="term" value="F:DNA-binding transcription factor activity"/>
    <property type="evidence" value="ECO:0007669"/>
    <property type="project" value="InterPro"/>
</dbReference>
<evidence type="ECO:0000259" key="5">
    <source>
        <dbReference type="PROSITE" id="PS50931"/>
    </source>
</evidence>
<evidence type="ECO:0000313" key="6">
    <source>
        <dbReference type="EMBL" id="SFC07275.1"/>
    </source>
</evidence>
<dbReference type="Proteomes" id="UP000199046">
    <property type="component" value="Unassembled WGS sequence"/>
</dbReference>
<organism evidence="6 7">
    <name type="scientific">Kushneria avicenniae</name>
    <dbReference type="NCBI Taxonomy" id="402385"/>
    <lineage>
        <taxon>Bacteria</taxon>
        <taxon>Pseudomonadati</taxon>
        <taxon>Pseudomonadota</taxon>
        <taxon>Gammaproteobacteria</taxon>
        <taxon>Oceanospirillales</taxon>
        <taxon>Halomonadaceae</taxon>
        <taxon>Kushneria</taxon>
    </lineage>
</organism>
<dbReference type="FunFam" id="1.10.10.10:FF:000001">
    <property type="entry name" value="LysR family transcriptional regulator"/>
    <property type="match status" value="1"/>
</dbReference>
<keyword evidence="7" id="KW-1185">Reference proteome</keyword>
<dbReference type="Gene3D" id="3.40.190.290">
    <property type="match status" value="1"/>
</dbReference>
<dbReference type="InterPro" id="IPR058163">
    <property type="entry name" value="LysR-type_TF_proteobact-type"/>
</dbReference>